<evidence type="ECO:0000313" key="3">
    <source>
        <dbReference type="Proteomes" id="UP000596661"/>
    </source>
</evidence>
<organism evidence="2 3">
    <name type="scientific">Cannabis sativa</name>
    <name type="common">Hemp</name>
    <name type="synonym">Marijuana</name>
    <dbReference type="NCBI Taxonomy" id="3483"/>
    <lineage>
        <taxon>Eukaryota</taxon>
        <taxon>Viridiplantae</taxon>
        <taxon>Streptophyta</taxon>
        <taxon>Embryophyta</taxon>
        <taxon>Tracheophyta</taxon>
        <taxon>Spermatophyta</taxon>
        <taxon>Magnoliopsida</taxon>
        <taxon>eudicotyledons</taxon>
        <taxon>Gunneridae</taxon>
        <taxon>Pentapetalae</taxon>
        <taxon>rosids</taxon>
        <taxon>fabids</taxon>
        <taxon>Rosales</taxon>
        <taxon>Cannabaceae</taxon>
        <taxon>Cannabis</taxon>
    </lineage>
</organism>
<evidence type="ECO:0000313" key="2">
    <source>
        <dbReference type="EnsemblPlants" id="cds.evm.model.02.1180"/>
    </source>
</evidence>
<keyword evidence="3" id="KW-1185">Reference proteome</keyword>
<reference evidence="2" key="1">
    <citation type="submission" date="2018-11" db="EMBL/GenBank/DDBJ databases">
        <authorList>
            <person name="Grassa J C."/>
        </authorList>
    </citation>
    <scope>NUCLEOTIDE SEQUENCE [LARGE SCALE GENOMIC DNA]</scope>
</reference>
<protein>
    <submittedName>
        <fullName evidence="2">Uncharacterized protein</fullName>
    </submittedName>
</protein>
<dbReference type="EnsemblPlants" id="evm.model.02.1180">
    <property type="protein sequence ID" value="cds.evm.model.02.1180"/>
    <property type="gene ID" value="evm.TU.02.1180"/>
</dbReference>
<accession>A0A803NSK7</accession>
<reference evidence="2" key="2">
    <citation type="submission" date="2021-03" db="UniProtKB">
        <authorList>
            <consortium name="EnsemblPlants"/>
        </authorList>
    </citation>
    <scope>IDENTIFICATION</scope>
</reference>
<dbReference type="EMBL" id="UZAU01000163">
    <property type="status" value="NOT_ANNOTATED_CDS"/>
    <property type="molecule type" value="Genomic_DNA"/>
</dbReference>
<dbReference type="AlphaFoldDB" id="A0A803NSK7"/>
<feature type="region of interest" description="Disordered" evidence="1">
    <location>
        <begin position="188"/>
        <end position="240"/>
    </location>
</feature>
<sequence>MEKKVEYFALNSGRLRVNANLLGAQAGKVVFIELGHQRGDCSLASPVTILDAQGIPFPLFGPWLNILSPYPRCISGSEGVVSNAGGRVSKGGVVLGEYSTKPSLQDGKSPWGEKEKEVMVSPDGDTGNVSLVEVFYGESKSGYDTLGVVDESNGPRRPVELVETRDLPLNSGSQTTNLKLLHHQANPYSDGFQRHTRSSTSRQTSTDPNAKSKLYRSTPTDPNTKSKLCRSTPTDPNEWT</sequence>
<dbReference type="Gramene" id="evm.model.02.1180">
    <property type="protein sequence ID" value="cds.evm.model.02.1180"/>
    <property type="gene ID" value="evm.TU.02.1180"/>
</dbReference>
<evidence type="ECO:0000256" key="1">
    <source>
        <dbReference type="SAM" id="MobiDB-lite"/>
    </source>
</evidence>
<name>A0A803NSK7_CANSA</name>
<feature type="compositionally biased region" description="Polar residues" evidence="1">
    <location>
        <begin position="215"/>
        <end position="240"/>
    </location>
</feature>
<dbReference type="Proteomes" id="UP000596661">
    <property type="component" value="Chromosome 2"/>
</dbReference>
<proteinExistence type="predicted"/>